<dbReference type="OrthoDB" id="5415523at2759"/>
<dbReference type="RefSeq" id="XP_007734523.1">
    <property type="nucleotide sequence ID" value="XM_007736333.1"/>
</dbReference>
<accession>W9XYH4</accession>
<dbReference type="AlphaFoldDB" id="W9XYH4"/>
<dbReference type="GeneID" id="19170323"/>
<sequence length="59" mass="6828">MPQPSSSSTKPIRPSNWLPEHDAFIRRHARHGEDATTIVILFETEYSAVRVVILFETEY</sequence>
<protein>
    <submittedName>
        <fullName evidence="1">Uncharacterized protein</fullName>
    </submittedName>
</protein>
<keyword evidence="2" id="KW-1185">Reference proteome</keyword>
<evidence type="ECO:0000313" key="2">
    <source>
        <dbReference type="Proteomes" id="UP000019478"/>
    </source>
</evidence>
<comment type="caution">
    <text evidence="1">The sequence shown here is derived from an EMBL/GenBank/DDBJ whole genome shotgun (WGS) entry which is preliminary data.</text>
</comment>
<evidence type="ECO:0000313" key="1">
    <source>
        <dbReference type="EMBL" id="EXJ82400.1"/>
    </source>
</evidence>
<reference evidence="1 2" key="1">
    <citation type="submission" date="2013-03" db="EMBL/GenBank/DDBJ databases">
        <title>The Genome Sequence of Capronia epimyces CBS 606.96.</title>
        <authorList>
            <consortium name="The Broad Institute Genomics Platform"/>
            <person name="Cuomo C."/>
            <person name="de Hoog S."/>
            <person name="Gorbushina A."/>
            <person name="Walker B."/>
            <person name="Young S.K."/>
            <person name="Zeng Q."/>
            <person name="Gargeya S."/>
            <person name="Fitzgerald M."/>
            <person name="Haas B."/>
            <person name="Abouelleil A."/>
            <person name="Allen A.W."/>
            <person name="Alvarado L."/>
            <person name="Arachchi H.M."/>
            <person name="Berlin A.M."/>
            <person name="Chapman S.B."/>
            <person name="Gainer-Dewar J."/>
            <person name="Goldberg J."/>
            <person name="Griggs A."/>
            <person name="Gujja S."/>
            <person name="Hansen M."/>
            <person name="Howarth C."/>
            <person name="Imamovic A."/>
            <person name="Ireland A."/>
            <person name="Larimer J."/>
            <person name="McCowan C."/>
            <person name="Murphy C."/>
            <person name="Pearson M."/>
            <person name="Poon T.W."/>
            <person name="Priest M."/>
            <person name="Roberts A."/>
            <person name="Saif S."/>
            <person name="Shea T."/>
            <person name="Sisk P."/>
            <person name="Sykes S."/>
            <person name="Wortman J."/>
            <person name="Nusbaum C."/>
            <person name="Birren B."/>
        </authorList>
    </citation>
    <scope>NUCLEOTIDE SEQUENCE [LARGE SCALE GENOMIC DNA]</scope>
    <source>
        <strain evidence="1 2">CBS 606.96</strain>
    </source>
</reference>
<name>W9XYH4_9EURO</name>
<organism evidence="1 2">
    <name type="scientific">Capronia epimyces CBS 606.96</name>
    <dbReference type="NCBI Taxonomy" id="1182542"/>
    <lineage>
        <taxon>Eukaryota</taxon>
        <taxon>Fungi</taxon>
        <taxon>Dikarya</taxon>
        <taxon>Ascomycota</taxon>
        <taxon>Pezizomycotina</taxon>
        <taxon>Eurotiomycetes</taxon>
        <taxon>Chaetothyriomycetidae</taxon>
        <taxon>Chaetothyriales</taxon>
        <taxon>Herpotrichiellaceae</taxon>
        <taxon>Capronia</taxon>
    </lineage>
</organism>
<proteinExistence type="predicted"/>
<gene>
    <name evidence="1" type="ORF">A1O3_06213</name>
</gene>
<dbReference type="HOGENOM" id="CLU_187034_0_0_1"/>
<dbReference type="EMBL" id="AMGY01000005">
    <property type="protein sequence ID" value="EXJ82400.1"/>
    <property type="molecule type" value="Genomic_DNA"/>
</dbReference>
<dbReference type="Proteomes" id="UP000019478">
    <property type="component" value="Unassembled WGS sequence"/>
</dbReference>